<evidence type="ECO:0000256" key="6">
    <source>
        <dbReference type="SAM" id="Phobius"/>
    </source>
</evidence>
<keyword evidence="2" id="KW-0813">Transport</keyword>
<evidence type="ECO:0000313" key="8">
    <source>
        <dbReference type="RefSeq" id="XP_005112731.2"/>
    </source>
</evidence>
<feature type="transmembrane region" description="Helical" evidence="6">
    <location>
        <begin position="40"/>
        <end position="63"/>
    </location>
</feature>
<dbReference type="RefSeq" id="XP_005112731.2">
    <property type="nucleotide sequence ID" value="XM_005112674.3"/>
</dbReference>
<feature type="non-terminal residue" evidence="8">
    <location>
        <position position="115"/>
    </location>
</feature>
<dbReference type="Proteomes" id="UP000694888">
    <property type="component" value="Unplaced"/>
</dbReference>
<dbReference type="PANTHER" id="PTHR43385:SF1">
    <property type="entry name" value="RIBOFLAVIN TRANSPORTER RIBJ"/>
    <property type="match status" value="1"/>
</dbReference>
<evidence type="ECO:0000313" key="7">
    <source>
        <dbReference type="Proteomes" id="UP000694888"/>
    </source>
</evidence>
<dbReference type="PANTHER" id="PTHR43385">
    <property type="entry name" value="RIBOFLAVIN TRANSPORTER RIBJ"/>
    <property type="match status" value="1"/>
</dbReference>
<protein>
    <submittedName>
        <fullName evidence="8">MFS-type transporter asR1</fullName>
    </submittedName>
</protein>
<evidence type="ECO:0000256" key="4">
    <source>
        <dbReference type="ARBA" id="ARBA00022989"/>
    </source>
</evidence>
<keyword evidence="3 6" id="KW-0812">Transmembrane</keyword>
<evidence type="ECO:0000256" key="3">
    <source>
        <dbReference type="ARBA" id="ARBA00022692"/>
    </source>
</evidence>
<evidence type="ECO:0000256" key="1">
    <source>
        <dbReference type="ARBA" id="ARBA00004141"/>
    </source>
</evidence>
<dbReference type="GeneID" id="101855229"/>
<sequence>MAPPPRSPTHSVPGSLPSPPWVKGRVLGVFLTYVTVKESFGLTVLTYGLMFGYGIGLAYTAPLGCAMRWFPQRKGLVNGLVVAGFGGGAFIFDQVQTAFINPDNFKPDKEVDGEK</sequence>
<keyword evidence="7" id="KW-1185">Reference proteome</keyword>
<reference evidence="8" key="1">
    <citation type="submission" date="2025-08" db="UniProtKB">
        <authorList>
            <consortium name="RefSeq"/>
        </authorList>
    </citation>
    <scope>IDENTIFICATION</scope>
</reference>
<dbReference type="InterPro" id="IPR036259">
    <property type="entry name" value="MFS_trans_sf"/>
</dbReference>
<gene>
    <name evidence="8" type="primary">LOC101855229</name>
</gene>
<name>A0ABM0KAB4_APLCA</name>
<evidence type="ECO:0000256" key="2">
    <source>
        <dbReference type="ARBA" id="ARBA00022448"/>
    </source>
</evidence>
<feature type="transmembrane region" description="Helical" evidence="6">
    <location>
        <begin position="75"/>
        <end position="92"/>
    </location>
</feature>
<organism evidence="7 8">
    <name type="scientific">Aplysia californica</name>
    <name type="common">California sea hare</name>
    <dbReference type="NCBI Taxonomy" id="6500"/>
    <lineage>
        <taxon>Eukaryota</taxon>
        <taxon>Metazoa</taxon>
        <taxon>Spiralia</taxon>
        <taxon>Lophotrochozoa</taxon>
        <taxon>Mollusca</taxon>
        <taxon>Gastropoda</taxon>
        <taxon>Heterobranchia</taxon>
        <taxon>Euthyneura</taxon>
        <taxon>Tectipleura</taxon>
        <taxon>Aplysiida</taxon>
        <taxon>Aplysioidea</taxon>
        <taxon>Aplysiidae</taxon>
        <taxon>Aplysia</taxon>
    </lineage>
</organism>
<dbReference type="InterPro" id="IPR052983">
    <property type="entry name" value="MFS_Riboflavin_Transporter"/>
</dbReference>
<accession>A0ABM0KAB4</accession>
<proteinExistence type="predicted"/>
<evidence type="ECO:0000256" key="5">
    <source>
        <dbReference type="ARBA" id="ARBA00023136"/>
    </source>
</evidence>
<dbReference type="SUPFAM" id="SSF103473">
    <property type="entry name" value="MFS general substrate transporter"/>
    <property type="match status" value="1"/>
</dbReference>
<keyword evidence="4 6" id="KW-1133">Transmembrane helix</keyword>
<comment type="subcellular location">
    <subcellularLocation>
        <location evidence="1">Membrane</location>
        <topology evidence="1">Multi-pass membrane protein</topology>
    </subcellularLocation>
</comment>
<keyword evidence="5 6" id="KW-0472">Membrane</keyword>